<dbReference type="EMBL" id="CP159872">
    <property type="protein sequence ID" value="XCM83458.1"/>
    <property type="molecule type" value="Genomic_DNA"/>
</dbReference>
<dbReference type="Pfam" id="PF17765">
    <property type="entry name" value="MLTR_LBD"/>
    <property type="match status" value="1"/>
</dbReference>
<dbReference type="CDD" id="cd00093">
    <property type="entry name" value="HTH_XRE"/>
    <property type="match status" value="1"/>
</dbReference>
<feature type="domain" description="HTH cro/C1-type" evidence="2">
    <location>
        <begin position="81"/>
        <end position="128"/>
    </location>
</feature>
<dbReference type="KEGG" id="kcm:ABWK59_33310"/>
<gene>
    <name evidence="3" type="ORF">ABWK59_33310</name>
</gene>
<evidence type="ECO:0000313" key="3">
    <source>
        <dbReference type="EMBL" id="XCM83458.1"/>
    </source>
</evidence>
<dbReference type="Gene3D" id="1.10.260.40">
    <property type="entry name" value="lambda repressor-like DNA-binding domains"/>
    <property type="match status" value="1"/>
</dbReference>
<dbReference type="Gene3D" id="3.30.450.180">
    <property type="match status" value="1"/>
</dbReference>
<feature type="region of interest" description="Disordered" evidence="1">
    <location>
        <begin position="1"/>
        <end position="52"/>
    </location>
</feature>
<dbReference type="InterPro" id="IPR010982">
    <property type="entry name" value="Lambda_DNA-bd_dom_sf"/>
</dbReference>
<dbReference type="SUPFAM" id="SSF47413">
    <property type="entry name" value="lambda repressor-like DNA-binding domains"/>
    <property type="match status" value="1"/>
</dbReference>
<dbReference type="PANTHER" id="PTHR35010:SF2">
    <property type="entry name" value="BLL4672 PROTEIN"/>
    <property type="match status" value="1"/>
</dbReference>
<dbReference type="RefSeq" id="WP_354644394.1">
    <property type="nucleotide sequence ID" value="NZ_CP159872.1"/>
</dbReference>
<dbReference type="SMART" id="SM00530">
    <property type="entry name" value="HTH_XRE"/>
    <property type="match status" value="1"/>
</dbReference>
<protein>
    <submittedName>
        <fullName evidence="3">Helix-turn-helix transcriptional regulator</fullName>
    </submittedName>
</protein>
<evidence type="ECO:0000256" key="1">
    <source>
        <dbReference type="SAM" id="MobiDB-lite"/>
    </source>
</evidence>
<reference evidence="3" key="1">
    <citation type="submission" date="2024-06" db="EMBL/GenBank/DDBJ databases">
        <title>The genome sequences of Kitasatospora sp. strain HUAS MG31.</title>
        <authorList>
            <person name="Mo P."/>
        </authorList>
    </citation>
    <scope>NUCLEOTIDE SEQUENCE</scope>
    <source>
        <strain evidence="3">HUAS MG31</strain>
    </source>
</reference>
<dbReference type="InterPro" id="IPR041413">
    <property type="entry name" value="MLTR_LBD"/>
</dbReference>
<dbReference type="AlphaFoldDB" id="A0AAU8K5U2"/>
<evidence type="ECO:0000259" key="2">
    <source>
        <dbReference type="PROSITE" id="PS50943"/>
    </source>
</evidence>
<organism evidence="3">
    <name type="scientific">Kitasatospora camelliae</name>
    <dbReference type="NCBI Taxonomy" id="3156397"/>
    <lineage>
        <taxon>Bacteria</taxon>
        <taxon>Bacillati</taxon>
        <taxon>Actinomycetota</taxon>
        <taxon>Actinomycetes</taxon>
        <taxon>Kitasatosporales</taxon>
        <taxon>Streptomycetaceae</taxon>
        <taxon>Kitasatospora</taxon>
    </lineage>
</organism>
<feature type="compositionally biased region" description="Basic and acidic residues" evidence="1">
    <location>
        <begin position="15"/>
        <end position="36"/>
    </location>
</feature>
<sequence>MHTDEPPRGGVRPGGPDHRSDTRTAARADRDHRGPAEDPAPAPRLDGHRDNPVGEYLRARREQVTPDRVGLPRVGHRRVSGLRREEVALLAGVSTDYYTRLEQGRERNPSAQLLNAVARALHLDEEAAAHLAQLAAPAAARRPRRGAERVSPAVRQLMGSLPVPALVAGHALDVLALNPLAAALYSGFARVDNLVRMTFLDPAARSFHRDWERAAREAVAALRTAAGRDREDRRLTELVGELSLKSQEFRVLWARHEVHGKAAGAKHLHHPRVGDLDLAYETLTVNSAPGQHLIVYQAPPTGPSADALLLLSALLP</sequence>
<name>A0AAU8K5U2_9ACTN</name>
<accession>A0AAU8K5U2</accession>
<dbReference type="Pfam" id="PF13560">
    <property type="entry name" value="HTH_31"/>
    <property type="match status" value="1"/>
</dbReference>
<dbReference type="GO" id="GO:0003677">
    <property type="term" value="F:DNA binding"/>
    <property type="evidence" value="ECO:0007669"/>
    <property type="project" value="InterPro"/>
</dbReference>
<dbReference type="PROSITE" id="PS50943">
    <property type="entry name" value="HTH_CROC1"/>
    <property type="match status" value="1"/>
</dbReference>
<dbReference type="PANTHER" id="PTHR35010">
    <property type="entry name" value="BLL4672 PROTEIN-RELATED"/>
    <property type="match status" value="1"/>
</dbReference>
<dbReference type="InterPro" id="IPR001387">
    <property type="entry name" value="Cro/C1-type_HTH"/>
</dbReference>
<proteinExistence type="predicted"/>